<proteinExistence type="predicted"/>
<sequence length="69" mass="7602">MLKITSQSQCEGFGLENLVGDVFPKNGIPKIEISISCAQASLSDFGWFSIQVPVRQFDDRISHQLAVFG</sequence>
<accession>A0ABT1TVP5</accession>
<keyword evidence="2" id="KW-1185">Reference proteome</keyword>
<comment type="caution">
    <text evidence="1">The sequence shown here is derived from an EMBL/GenBank/DDBJ whole genome shotgun (WGS) entry which is preliminary data.</text>
</comment>
<reference evidence="1 2" key="1">
    <citation type="submission" date="2022-07" db="EMBL/GenBank/DDBJ databases">
        <title>Methylomonas rivi sp. nov., Methylomonas rosea sp. nov., Methylomonas aureus sp. nov. and Methylomonas subterranea sp. nov., four novel methanotrophs isolated from a freshwater creek and the deep terrestrial subsurface.</title>
        <authorList>
            <person name="Abin C."/>
            <person name="Sankaranarayanan K."/>
            <person name="Garner C."/>
            <person name="Sindelar R."/>
            <person name="Kotary K."/>
            <person name="Garner R."/>
            <person name="Barclay S."/>
            <person name="Lawson P."/>
            <person name="Krumholz L."/>
        </authorList>
    </citation>
    <scope>NUCLEOTIDE SEQUENCE [LARGE SCALE GENOMIC DNA]</scope>
    <source>
        <strain evidence="1 2">WSC-7</strain>
    </source>
</reference>
<dbReference type="RefSeq" id="WP_256607807.1">
    <property type="nucleotide sequence ID" value="NZ_JANIBL010000051.1"/>
</dbReference>
<dbReference type="EMBL" id="JANIBL010000051">
    <property type="protein sequence ID" value="MCQ8118839.1"/>
    <property type="molecule type" value="Genomic_DNA"/>
</dbReference>
<gene>
    <name evidence="1" type="ORF">NP589_15495</name>
</gene>
<organism evidence="1 2">
    <name type="scientific">Methylomonas rosea</name>
    <dbReference type="NCBI Taxonomy" id="2952227"/>
    <lineage>
        <taxon>Bacteria</taxon>
        <taxon>Pseudomonadati</taxon>
        <taxon>Pseudomonadota</taxon>
        <taxon>Gammaproteobacteria</taxon>
        <taxon>Methylococcales</taxon>
        <taxon>Methylococcaceae</taxon>
        <taxon>Methylomonas</taxon>
    </lineage>
</organism>
<protein>
    <submittedName>
        <fullName evidence="1">Uncharacterized protein</fullName>
    </submittedName>
</protein>
<evidence type="ECO:0000313" key="2">
    <source>
        <dbReference type="Proteomes" id="UP001524570"/>
    </source>
</evidence>
<name>A0ABT1TVP5_9GAMM</name>
<dbReference type="Proteomes" id="UP001524570">
    <property type="component" value="Unassembled WGS sequence"/>
</dbReference>
<evidence type="ECO:0000313" key="1">
    <source>
        <dbReference type="EMBL" id="MCQ8118839.1"/>
    </source>
</evidence>